<evidence type="ECO:0000256" key="1">
    <source>
        <dbReference type="SAM" id="Phobius"/>
    </source>
</evidence>
<protein>
    <submittedName>
        <fullName evidence="2">Uncharacterized protein</fullName>
    </submittedName>
</protein>
<dbReference type="EMBL" id="VJMG01000102">
    <property type="protein sequence ID" value="TRL31058.1"/>
    <property type="molecule type" value="Genomic_DNA"/>
</dbReference>
<sequence length="278" mass="29721">MIAGGEIFMVEFHSVSTAHDASLIDKLILDLERMLRFATITKSIEVPADVVKEATEALSKARALEGPGCADAGAVQIGLLQAIDKLSPRIYPATSLSLEIAEAMDCVEGRVDLSERQKALRKDVRSLISIWMGLTATAMILTLSSGLLENYLSQLANTAAKLTGLTHLWAGMLGACCYILRSLFSRLAAQTLVPRERETYYLRMLLGMTLAIIMPQVFGVDSAGTSLFASAGNAKFPAGFVIAFLSGYAVEPMFTALDTIVATLRDAVARPSVAAGSK</sequence>
<comment type="caution">
    <text evidence="2">The sequence shown here is derived from an EMBL/GenBank/DDBJ whole genome shotgun (WGS) entry which is preliminary data.</text>
</comment>
<keyword evidence="1" id="KW-0472">Membrane</keyword>
<dbReference type="Proteomes" id="UP000316801">
    <property type="component" value="Unassembled WGS sequence"/>
</dbReference>
<dbReference type="AlphaFoldDB" id="A0A549SN71"/>
<evidence type="ECO:0000313" key="2">
    <source>
        <dbReference type="EMBL" id="TRL31058.1"/>
    </source>
</evidence>
<keyword evidence="3" id="KW-1185">Reference proteome</keyword>
<evidence type="ECO:0000313" key="3">
    <source>
        <dbReference type="Proteomes" id="UP000316801"/>
    </source>
</evidence>
<feature type="transmembrane region" description="Helical" evidence="1">
    <location>
        <begin position="238"/>
        <end position="257"/>
    </location>
</feature>
<feature type="transmembrane region" description="Helical" evidence="1">
    <location>
        <begin position="168"/>
        <end position="188"/>
    </location>
</feature>
<accession>A0A549SN71</accession>
<keyword evidence="1" id="KW-0812">Transmembrane</keyword>
<feature type="transmembrane region" description="Helical" evidence="1">
    <location>
        <begin position="200"/>
        <end position="218"/>
    </location>
</feature>
<keyword evidence="1" id="KW-1133">Transmembrane helix</keyword>
<organism evidence="2 3">
    <name type="scientific">Rhizobium straminoryzae</name>
    <dbReference type="NCBI Taxonomy" id="1387186"/>
    <lineage>
        <taxon>Bacteria</taxon>
        <taxon>Pseudomonadati</taxon>
        <taxon>Pseudomonadota</taxon>
        <taxon>Alphaproteobacteria</taxon>
        <taxon>Hyphomicrobiales</taxon>
        <taxon>Rhizobiaceae</taxon>
        <taxon>Rhizobium/Agrobacterium group</taxon>
        <taxon>Rhizobium</taxon>
    </lineage>
</organism>
<name>A0A549SN71_9HYPH</name>
<feature type="transmembrane region" description="Helical" evidence="1">
    <location>
        <begin position="126"/>
        <end position="148"/>
    </location>
</feature>
<reference evidence="2 3" key="1">
    <citation type="submission" date="2019-07" db="EMBL/GenBank/DDBJ databases">
        <title>Ln-dependent methylotrophs.</title>
        <authorList>
            <person name="Tani A."/>
        </authorList>
    </citation>
    <scope>NUCLEOTIDE SEQUENCE [LARGE SCALE GENOMIC DNA]</scope>
    <source>
        <strain evidence="2 3">SM12</strain>
    </source>
</reference>
<proteinExistence type="predicted"/>
<gene>
    <name evidence="2" type="ORF">FNA46_24645</name>
</gene>
<dbReference type="RefSeq" id="WP_143127886.1">
    <property type="nucleotide sequence ID" value="NZ_VJMG01000102.1"/>
</dbReference>